<evidence type="ECO:0000313" key="3">
    <source>
        <dbReference type="EMBL" id="OCH97997.1"/>
    </source>
</evidence>
<proteinExistence type="predicted"/>
<evidence type="ECO:0000256" key="1">
    <source>
        <dbReference type="SAM" id="MobiDB-lite"/>
    </source>
</evidence>
<dbReference type="Proteomes" id="UP000093336">
    <property type="component" value="Unassembled WGS sequence"/>
</dbReference>
<name>A0A0W0UHY0_9GAMM</name>
<dbReference type="Proteomes" id="UP000054715">
    <property type="component" value="Unassembled WGS sequence"/>
</dbReference>
<evidence type="ECO:0000313" key="2">
    <source>
        <dbReference type="EMBL" id="KTD07254.1"/>
    </source>
</evidence>
<gene>
    <name evidence="3" type="ORF">A8135_01885</name>
    <name evidence="2" type="ORF">Ljam_1449</name>
</gene>
<dbReference type="PATRIC" id="fig|455.5.peg.1531"/>
<keyword evidence="5" id="KW-1185">Reference proteome</keyword>
<evidence type="ECO:0000313" key="5">
    <source>
        <dbReference type="Proteomes" id="UP000093336"/>
    </source>
</evidence>
<evidence type="ECO:0000313" key="4">
    <source>
        <dbReference type="Proteomes" id="UP000054715"/>
    </source>
</evidence>
<dbReference type="EMBL" id="LNYG01000013">
    <property type="protein sequence ID" value="KTD07254.1"/>
    <property type="molecule type" value="Genomic_DNA"/>
</dbReference>
<dbReference type="STRING" id="455.Ljam_1449"/>
<protein>
    <submittedName>
        <fullName evidence="2">Uncharacterized protein</fullName>
    </submittedName>
</protein>
<dbReference type="RefSeq" id="WP_058449454.1">
    <property type="nucleotide sequence ID" value="NZ_CAAAJF010000005.1"/>
</dbReference>
<reference evidence="2 4" key="1">
    <citation type="submission" date="2015-11" db="EMBL/GenBank/DDBJ databases">
        <title>Genomic analysis of 38 Legionella species identifies large and diverse effector repertoires.</title>
        <authorList>
            <person name="Burstein D."/>
            <person name="Amaro F."/>
            <person name="Zusman T."/>
            <person name="Lifshitz Z."/>
            <person name="Cohen O."/>
            <person name="Gilbert J.A."/>
            <person name="Pupko T."/>
            <person name="Shuman H.A."/>
            <person name="Segal G."/>
        </authorList>
    </citation>
    <scope>NUCLEOTIDE SEQUENCE [LARGE SCALE GENOMIC DNA]</scope>
    <source>
        <strain evidence="2 4">JA-26-G1-E2</strain>
    </source>
</reference>
<dbReference type="AlphaFoldDB" id="A0A0W0UHY0"/>
<feature type="region of interest" description="Disordered" evidence="1">
    <location>
        <begin position="388"/>
        <end position="455"/>
    </location>
</feature>
<sequence length="455" mass="52541">MPFYVNEKTKVILKFMPGKLYQNSLAASGVKELERNIPGQPSLALTYIKNEEIISLPEYQAPRPESAGKICWFGAFKHKYYGPFFQGNQRKIEKIVSDYHKICKRLEKLKYEENAIVDWFNEQLEQSEISEAAATVSKDKVFAAFILQNYTFKSDNIPILLREFLECRTASDFTYFILSRQDKAIFEAAVNVSRQLDFNVEEVVNRELKEKNSNINPQEMSNSELASYYERAVIHHIWKFHYAASCWHPAKGLEPLLEEFRRYENHFLAEIDYNLIKQFTINPALEFSSFDEEGYLVYEVVLAEEEDAGEDTHIIKVIGVDLDNGGYIYFLDPNDASNPGKPRIVHRIAKDLFYHILLDIDGVSVAKSMSDTTFPVVLYRAKNDIDKDIIASPKRQPKRQHSPTLEPKNSSHTQQSDDGKQTNSPRLFPLKKHIKTDRELQYPQNSDESGLKSRA</sequence>
<organism evidence="2 4">
    <name type="scientific">Legionella jamestowniensis</name>
    <dbReference type="NCBI Taxonomy" id="455"/>
    <lineage>
        <taxon>Bacteria</taxon>
        <taxon>Pseudomonadati</taxon>
        <taxon>Pseudomonadota</taxon>
        <taxon>Gammaproteobacteria</taxon>
        <taxon>Legionellales</taxon>
        <taxon>Legionellaceae</taxon>
        <taxon>Legionella</taxon>
    </lineage>
</organism>
<comment type="caution">
    <text evidence="2">The sequence shown here is derived from an EMBL/GenBank/DDBJ whole genome shotgun (WGS) entry which is preliminary data.</text>
</comment>
<reference evidence="3 5" key="2">
    <citation type="submission" date="2016-05" db="EMBL/GenBank/DDBJ databases">
        <authorList>
            <person name="Prochazka B."/>
            <person name="Indra A."/>
            <person name="Hasenberger P."/>
            <person name="Blaschitz M."/>
            <person name="Wagner L."/>
            <person name="Wewalka G."/>
            <person name="Sorschag S."/>
            <person name="Schmid D."/>
            <person name="Ruppitsch W."/>
        </authorList>
    </citation>
    <scope>NUCLEOTIDE SEQUENCE [LARGE SCALE GENOMIC DNA]</scope>
    <source>
        <strain evidence="3 5">974010_12</strain>
    </source>
</reference>
<dbReference type="EMBL" id="LYOZ01000018">
    <property type="protein sequence ID" value="OCH97997.1"/>
    <property type="molecule type" value="Genomic_DNA"/>
</dbReference>
<accession>A0A0W0UHY0</accession>
<dbReference type="OrthoDB" id="5636430at2"/>